<evidence type="ECO:0000256" key="10">
    <source>
        <dbReference type="ARBA" id="ARBA00022980"/>
    </source>
</evidence>
<dbReference type="Proteomes" id="UP000011083">
    <property type="component" value="Unassembled WGS sequence"/>
</dbReference>
<dbReference type="InterPro" id="IPR019954">
    <property type="entry name" value="Ubiquitin_CS"/>
</dbReference>
<dbReference type="InterPro" id="IPR035896">
    <property type="entry name" value="AN1-like_Znf"/>
</dbReference>
<dbReference type="InterPro" id="IPR000626">
    <property type="entry name" value="Ubiquitin-like_dom"/>
</dbReference>
<dbReference type="CDD" id="cd01803">
    <property type="entry name" value="Ubl_ubiquitin"/>
    <property type="match status" value="1"/>
</dbReference>
<dbReference type="GO" id="GO:0008270">
    <property type="term" value="F:zinc ion binding"/>
    <property type="evidence" value="ECO:0007669"/>
    <property type="project" value="UniProtKB-KW"/>
</dbReference>
<dbReference type="SUPFAM" id="SSF118310">
    <property type="entry name" value="AN1-like Zinc finger"/>
    <property type="match status" value="1"/>
</dbReference>
<dbReference type="GO" id="GO:0005634">
    <property type="term" value="C:nucleus"/>
    <property type="evidence" value="ECO:0007669"/>
    <property type="project" value="UniProtKB-SubCell"/>
</dbReference>
<evidence type="ECO:0000256" key="6">
    <source>
        <dbReference type="ARBA" id="ARBA00022499"/>
    </source>
</evidence>
<keyword evidence="11" id="KW-0539">Nucleus</keyword>
<dbReference type="GO" id="GO:1990904">
    <property type="term" value="C:ribonucleoprotein complex"/>
    <property type="evidence" value="ECO:0007669"/>
    <property type="project" value="UniProtKB-KW"/>
</dbReference>
<feature type="domain" description="AN1-type" evidence="15">
    <location>
        <begin position="76"/>
        <end position="125"/>
    </location>
</feature>
<accession>L8HBA5</accession>
<keyword evidence="12" id="KW-0687">Ribonucleoprotein</keyword>
<evidence type="ECO:0000256" key="8">
    <source>
        <dbReference type="ARBA" id="ARBA00022771"/>
    </source>
</evidence>
<dbReference type="AlphaFoldDB" id="L8HBA5"/>
<evidence type="ECO:0000313" key="17">
    <source>
        <dbReference type="Proteomes" id="UP000011083"/>
    </source>
</evidence>
<dbReference type="VEuPathDB" id="AmoebaDB:ACA1_149990"/>
<evidence type="ECO:0000313" key="16">
    <source>
        <dbReference type="EMBL" id="ELR22809.1"/>
    </source>
</evidence>
<evidence type="ECO:0000256" key="7">
    <source>
        <dbReference type="ARBA" id="ARBA00022723"/>
    </source>
</evidence>
<evidence type="ECO:0000256" key="5">
    <source>
        <dbReference type="ARBA" id="ARBA00022490"/>
    </source>
</evidence>
<evidence type="ECO:0000256" key="2">
    <source>
        <dbReference type="ARBA" id="ARBA00004496"/>
    </source>
</evidence>
<evidence type="ECO:0000259" key="15">
    <source>
        <dbReference type="PROSITE" id="PS51039"/>
    </source>
</evidence>
<dbReference type="PROSITE" id="PS51039">
    <property type="entry name" value="ZF_AN1"/>
    <property type="match status" value="1"/>
</dbReference>
<dbReference type="Pfam" id="PF01428">
    <property type="entry name" value="zf-AN1"/>
    <property type="match status" value="1"/>
</dbReference>
<keyword evidence="6" id="KW-1017">Isopeptide bond</keyword>
<dbReference type="SMART" id="SM00154">
    <property type="entry name" value="ZnF_AN1"/>
    <property type="match status" value="1"/>
</dbReference>
<evidence type="ECO:0000256" key="11">
    <source>
        <dbReference type="ARBA" id="ARBA00023242"/>
    </source>
</evidence>
<keyword evidence="5" id="KW-0963">Cytoplasm</keyword>
<dbReference type="InterPro" id="IPR019956">
    <property type="entry name" value="Ubiquitin_dom"/>
</dbReference>
<dbReference type="FunFam" id="3.10.20.90:FF:000008">
    <property type="entry name" value="Ubiquitin-40S ribosomal protein S27a"/>
    <property type="match status" value="1"/>
</dbReference>
<dbReference type="SMART" id="SM00213">
    <property type="entry name" value="UBQ"/>
    <property type="match status" value="1"/>
</dbReference>
<organism evidence="16 17">
    <name type="scientific">Acanthamoeba castellanii (strain ATCC 30010 / Neff)</name>
    <dbReference type="NCBI Taxonomy" id="1257118"/>
    <lineage>
        <taxon>Eukaryota</taxon>
        <taxon>Amoebozoa</taxon>
        <taxon>Discosea</taxon>
        <taxon>Longamoebia</taxon>
        <taxon>Centramoebida</taxon>
        <taxon>Acanthamoebidae</taxon>
        <taxon>Acanthamoeba</taxon>
    </lineage>
</organism>
<dbReference type="PANTHER" id="PTHR10666">
    <property type="entry name" value="UBIQUITIN"/>
    <property type="match status" value="1"/>
</dbReference>
<gene>
    <name evidence="16" type="ORF">ACA1_149990</name>
</gene>
<evidence type="ECO:0000256" key="12">
    <source>
        <dbReference type="ARBA" id="ARBA00023274"/>
    </source>
</evidence>
<sequence length="147" mass="16575">MQIFVKTLTGKTITLEVESSDTIENVKQKIQDKEGIPPDQQRLIFAGKQLEDGRTLADYNIQKESTLHLVLRLRGGGKKTKCCFGECSKRAVMITGDCRFCEQKFCGAHRLPEDHACQSIDSCRQAAFNKNKNKLLNEKCVAHKISM</sequence>
<dbReference type="PROSITE" id="PS00299">
    <property type="entry name" value="UBIQUITIN_1"/>
    <property type="match status" value="1"/>
</dbReference>
<dbReference type="Pfam" id="PF00240">
    <property type="entry name" value="ubiquitin"/>
    <property type="match status" value="1"/>
</dbReference>
<evidence type="ECO:0000256" key="9">
    <source>
        <dbReference type="ARBA" id="ARBA00022833"/>
    </source>
</evidence>
<feature type="domain" description="Ubiquitin-like" evidence="14">
    <location>
        <begin position="1"/>
        <end position="76"/>
    </location>
</feature>
<comment type="similarity">
    <text evidence="3">In the N-terminal section; belongs to the ubiquitin family.</text>
</comment>
<dbReference type="GeneID" id="14923770"/>
<comment type="subcellular location">
    <subcellularLocation>
        <location evidence="2">Cytoplasm</location>
    </subcellularLocation>
    <subcellularLocation>
        <location evidence="1">Nucleus</location>
    </subcellularLocation>
</comment>
<dbReference type="SUPFAM" id="SSF54236">
    <property type="entry name" value="Ubiquitin-like"/>
    <property type="match status" value="1"/>
</dbReference>
<comment type="similarity">
    <text evidence="4">In the C-terminal section; belongs to the eukaryotic ribosomal protein eS31 family.</text>
</comment>
<dbReference type="GO" id="GO:0005840">
    <property type="term" value="C:ribosome"/>
    <property type="evidence" value="ECO:0007669"/>
    <property type="project" value="UniProtKB-KW"/>
</dbReference>
<name>L8HBA5_ACACF</name>
<evidence type="ECO:0000259" key="14">
    <source>
        <dbReference type="PROSITE" id="PS50053"/>
    </source>
</evidence>
<evidence type="ECO:0000256" key="13">
    <source>
        <dbReference type="PROSITE-ProRule" id="PRU00449"/>
    </source>
</evidence>
<dbReference type="STRING" id="1257118.L8HBA5"/>
<keyword evidence="9" id="KW-0862">Zinc</keyword>
<dbReference type="InterPro" id="IPR029071">
    <property type="entry name" value="Ubiquitin-like_domsf"/>
</dbReference>
<evidence type="ECO:0000256" key="1">
    <source>
        <dbReference type="ARBA" id="ARBA00004123"/>
    </source>
</evidence>
<evidence type="ECO:0000256" key="3">
    <source>
        <dbReference type="ARBA" id="ARBA00008373"/>
    </source>
</evidence>
<keyword evidence="17" id="KW-1185">Reference proteome</keyword>
<dbReference type="EMBL" id="KB007870">
    <property type="protein sequence ID" value="ELR22809.1"/>
    <property type="molecule type" value="Genomic_DNA"/>
</dbReference>
<keyword evidence="7" id="KW-0479">Metal-binding</keyword>
<keyword evidence="8 13" id="KW-0863">Zinc-finger</keyword>
<dbReference type="InterPro" id="IPR050158">
    <property type="entry name" value="Ubiquitin_ubiquitin-like"/>
</dbReference>
<protein>
    <submittedName>
        <fullName evidence="16">Ubiquitin domain containing protein</fullName>
    </submittedName>
</protein>
<dbReference type="InterPro" id="IPR000058">
    <property type="entry name" value="Znf_AN1"/>
</dbReference>
<dbReference type="Gene3D" id="3.10.20.90">
    <property type="entry name" value="Phosphatidylinositol 3-kinase Catalytic Subunit, Chain A, domain 1"/>
    <property type="match status" value="1"/>
</dbReference>
<dbReference type="OMA" id="EPEPTMQ"/>
<dbReference type="PROSITE" id="PS50053">
    <property type="entry name" value="UBIQUITIN_2"/>
    <property type="match status" value="1"/>
</dbReference>
<reference evidence="16 17" key="1">
    <citation type="journal article" date="2013" name="Genome Biol.">
        <title>Genome of Acanthamoeba castellanii highlights extensive lateral gene transfer and early evolution of tyrosine kinase signaling.</title>
        <authorList>
            <person name="Clarke M."/>
            <person name="Lohan A.J."/>
            <person name="Liu B."/>
            <person name="Lagkouvardos I."/>
            <person name="Roy S."/>
            <person name="Zafar N."/>
            <person name="Bertelli C."/>
            <person name="Schilde C."/>
            <person name="Kianianmomeni A."/>
            <person name="Burglin T.R."/>
            <person name="Frech C."/>
            <person name="Turcotte B."/>
            <person name="Kopec K.O."/>
            <person name="Synnott J.M."/>
            <person name="Choo C."/>
            <person name="Paponov I."/>
            <person name="Finkler A."/>
            <person name="Soon Heng Tan C."/>
            <person name="Hutchins A.P."/>
            <person name="Weinmeier T."/>
            <person name="Rattei T."/>
            <person name="Chu J.S."/>
            <person name="Gimenez G."/>
            <person name="Irimia M."/>
            <person name="Rigden D.J."/>
            <person name="Fitzpatrick D.A."/>
            <person name="Lorenzo-Morales J."/>
            <person name="Bateman A."/>
            <person name="Chiu C.H."/>
            <person name="Tang P."/>
            <person name="Hegemann P."/>
            <person name="Fromm H."/>
            <person name="Raoult D."/>
            <person name="Greub G."/>
            <person name="Miranda-Saavedra D."/>
            <person name="Chen N."/>
            <person name="Nash P."/>
            <person name="Ginger M.L."/>
            <person name="Horn M."/>
            <person name="Schaap P."/>
            <person name="Caler L."/>
            <person name="Loftus B."/>
        </authorList>
    </citation>
    <scope>NUCLEOTIDE SEQUENCE [LARGE SCALE GENOMIC DNA]</scope>
    <source>
        <strain evidence="16 17">Neff</strain>
    </source>
</reference>
<keyword evidence="10" id="KW-0689">Ribosomal protein</keyword>
<dbReference type="KEGG" id="acan:ACA1_149990"/>
<dbReference type="GO" id="GO:0005737">
    <property type="term" value="C:cytoplasm"/>
    <property type="evidence" value="ECO:0007669"/>
    <property type="project" value="UniProtKB-SubCell"/>
</dbReference>
<dbReference type="OrthoDB" id="472at2759"/>
<dbReference type="RefSeq" id="XP_004351586.1">
    <property type="nucleotide sequence ID" value="XM_004351534.1"/>
</dbReference>
<dbReference type="Gene3D" id="4.10.1110.10">
    <property type="entry name" value="AN1-like Zinc finger"/>
    <property type="match status" value="1"/>
</dbReference>
<dbReference type="PRINTS" id="PR00348">
    <property type="entry name" value="UBIQUITIN"/>
</dbReference>
<evidence type="ECO:0000256" key="4">
    <source>
        <dbReference type="ARBA" id="ARBA00009891"/>
    </source>
</evidence>
<proteinExistence type="inferred from homology"/>